<dbReference type="Proteomes" id="UP001161423">
    <property type="component" value="Unassembled WGS sequence"/>
</dbReference>
<organism evidence="1 2">
    <name type="scientific">Methylophaga thalassica</name>
    <dbReference type="NCBI Taxonomy" id="40223"/>
    <lineage>
        <taxon>Bacteria</taxon>
        <taxon>Pseudomonadati</taxon>
        <taxon>Pseudomonadota</taxon>
        <taxon>Gammaproteobacteria</taxon>
        <taxon>Thiotrichales</taxon>
        <taxon>Piscirickettsiaceae</taxon>
        <taxon>Methylophaga</taxon>
    </lineage>
</organism>
<comment type="caution">
    <text evidence="1">The sequence shown here is derived from an EMBL/GenBank/DDBJ whole genome shotgun (WGS) entry which is preliminary data.</text>
</comment>
<dbReference type="EMBL" id="BSND01000003">
    <property type="protein sequence ID" value="GLP98699.1"/>
    <property type="molecule type" value="Genomic_DNA"/>
</dbReference>
<sequence>MKITVTQTIPIYGVVGHKKVKIPVFNFTTIDEFYRGFYRDFECVPPYRRGQYSMPANLVAGYEQWKRNHV</sequence>
<proteinExistence type="predicted"/>
<reference evidence="1" key="2">
    <citation type="submission" date="2023-01" db="EMBL/GenBank/DDBJ databases">
        <title>Draft genome sequence of Methylophaga thalassica strain NBRC 102424.</title>
        <authorList>
            <person name="Sun Q."/>
            <person name="Mori K."/>
        </authorList>
    </citation>
    <scope>NUCLEOTIDE SEQUENCE</scope>
    <source>
        <strain evidence="1">NBRC 102424</strain>
    </source>
</reference>
<protein>
    <submittedName>
        <fullName evidence="1">Uncharacterized protein</fullName>
    </submittedName>
</protein>
<reference evidence="1" key="1">
    <citation type="journal article" date="2014" name="Int. J. Syst. Evol. Microbiol.">
        <title>Complete genome of a new Firmicutes species belonging to the dominant human colonic microbiota ('Ruminococcus bicirculans') reveals two chromosomes and a selective capacity to utilize plant glucans.</title>
        <authorList>
            <consortium name="NISC Comparative Sequencing Program"/>
            <person name="Wegmann U."/>
            <person name="Louis P."/>
            <person name="Goesmann A."/>
            <person name="Henrissat B."/>
            <person name="Duncan S.H."/>
            <person name="Flint H.J."/>
        </authorList>
    </citation>
    <scope>NUCLEOTIDE SEQUENCE</scope>
    <source>
        <strain evidence="1">NBRC 102424</strain>
    </source>
</reference>
<name>A0ABQ5TR19_9GAMM</name>
<evidence type="ECO:0000313" key="2">
    <source>
        <dbReference type="Proteomes" id="UP001161423"/>
    </source>
</evidence>
<accession>A0ABQ5TR19</accession>
<evidence type="ECO:0000313" key="1">
    <source>
        <dbReference type="EMBL" id="GLP98699.1"/>
    </source>
</evidence>
<dbReference type="RefSeq" id="WP_284722358.1">
    <property type="nucleotide sequence ID" value="NZ_BSND01000003.1"/>
</dbReference>
<gene>
    <name evidence="1" type="ORF">GCM10007891_05530</name>
</gene>
<keyword evidence="2" id="KW-1185">Reference proteome</keyword>